<dbReference type="Pfam" id="PF00675">
    <property type="entry name" value="Peptidase_M16"/>
    <property type="match status" value="1"/>
</dbReference>
<dbReference type="Pfam" id="PF05193">
    <property type="entry name" value="Peptidase_M16_C"/>
    <property type="match status" value="2"/>
</dbReference>
<evidence type="ECO:0000256" key="4">
    <source>
        <dbReference type="SAM" id="SignalP"/>
    </source>
</evidence>
<evidence type="ECO:0000259" key="5">
    <source>
        <dbReference type="Pfam" id="PF00675"/>
    </source>
</evidence>
<dbReference type="InterPro" id="IPR011765">
    <property type="entry name" value="Pept_M16_N"/>
</dbReference>
<dbReference type="Proteomes" id="UP000318405">
    <property type="component" value="Unassembled WGS sequence"/>
</dbReference>
<name>A0A556AU00_9BURK</name>
<comment type="cofactor">
    <cofactor evidence="1">
        <name>Zn(2+)</name>
        <dbReference type="ChEBI" id="CHEBI:29105"/>
    </cofactor>
</comment>
<dbReference type="SUPFAM" id="SSF63411">
    <property type="entry name" value="LuxS/MPP-like metallohydrolase"/>
    <property type="match status" value="4"/>
</dbReference>
<comment type="caution">
    <text evidence="7">The sequence shown here is derived from an EMBL/GenBank/DDBJ whole genome shotgun (WGS) entry which is preliminary data.</text>
</comment>
<dbReference type="EMBL" id="VLTJ01000016">
    <property type="protein sequence ID" value="TSH96421.1"/>
    <property type="molecule type" value="Genomic_DNA"/>
</dbReference>
<dbReference type="InterPro" id="IPR001431">
    <property type="entry name" value="Pept_M16_Zn_BS"/>
</dbReference>
<evidence type="ECO:0000256" key="2">
    <source>
        <dbReference type="ARBA" id="ARBA00007261"/>
    </source>
</evidence>
<dbReference type="InterPro" id="IPR050361">
    <property type="entry name" value="MPP/UQCRC_Complex"/>
</dbReference>
<evidence type="ECO:0000313" key="7">
    <source>
        <dbReference type="EMBL" id="TSH96421.1"/>
    </source>
</evidence>
<reference evidence="7 8" key="1">
    <citation type="submission" date="2019-07" db="EMBL/GenBank/DDBJ databases">
        <title>Qingshengfaniella alkalisoli gen. nov., sp. nov., isolated from saline soil.</title>
        <authorList>
            <person name="Xu L."/>
            <person name="Huang X.-X."/>
            <person name="Sun J.-Q."/>
        </authorList>
    </citation>
    <scope>NUCLEOTIDE SEQUENCE [LARGE SCALE GENOMIC DNA]</scope>
    <source>
        <strain evidence="7 8">DSM 27279</strain>
    </source>
</reference>
<feature type="domain" description="Peptidase M16 C-terminal" evidence="6">
    <location>
        <begin position="225"/>
        <end position="402"/>
    </location>
</feature>
<dbReference type="AlphaFoldDB" id="A0A556AU00"/>
<sequence length="933" mass="104271">MLNLRRLFPVAAASAVLSAFTFFTQTAVQAREAAPQPAATQANAPLQLPAGITAGPSVEGVTEYRLVNGLRVLLAPDQSKPTTTVNMTYLVGSRHESYGETGMAHLLEHMLFKGTSTQRHALGEFSRRGLRANGSTSQDRTNYFASFAANAETLTWYLGWQADAMINSTILRSDLDTEMTVVRNEMESGENSPFRILLQKMLSIAYDWHNYGKSTIGARSDVENVDIGQLREFYKRYYQPDNAVLIVAGKFDPQQVLEDIARDFGRIPRPERELPPQYTVEPVQDGERSVTLRRTGGSPLVAALYHVPQAASQESPAVEALSVILGDTPSGRLYHDLVAKQKAAGVFAFSLDQRDPGTVLFGAQLEDGMDPSDALWTLIDTVETLVQNPIRQDELDRAKAKLILDWEQTYSDPQRVGVALSEAIASGDWRLFFLRCDRIRELQLADVQRVAEQWLLRSNRTEGRYIPTDKPQRAPASPALDFDAIFKDYKGDPDFKQVEAFDPTPENIDARTELRTLELPNGEVSLALLPKATRGARVEARLQLHFGDAEALRGQRLVASSAASLLDRGTKSMSRQQIQDRFDQLNASVGFGGSGTDVSASISTTRDNLPEVIALVMQILREATFPQDQVDEYKRAVSAALRSAMTEPTQIAVRTLARHDNPWPADDVRYVPSFEESQKELEGLQREALVAFHEWFYGAGKVQLTAVGDFDANQAQKALVDGLQGWQQAPAWQRIPQPYRDVPAKQYVEQTPDKANAFYIARQPIPVQDDNPDFAALYLVNALLGQSETSRLWMRIREKEGLSYDVRSMLSVSSFEPSADWTIYAIYAPENRQRLETGLREEIERVLKEGFTEAEVREGVSALLNQRRLTRAQDAALANAWMSYLETGRTFAWSARIDEQLRQLTADQVNAVVRKYLKPRQFTSVLAGDFKKP</sequence>
<dbReference type="PANTHER" id="PTHR11851">
    <property type="entry name" value="METALLOPROTEASE"/>
    <property type="match status" value="1"/>
</dbReference>
<accession>A0A556AU00</accession>
<keyword evidence="8" id="KW-1185">Reference proteome</keyword>
<dbReference type="RefSeq" id="WP_143947871.1">
    <property type="nucleotide sequence ID" value="NZ_BAABMB010000002.1"/>
</dbReference>
<organism evidence="7 8">
    <name type="scientific">Verticiella sediminum</name>
    <dbReference type="NCBI Taxonomy" id="1247510"/>
    <lineage>
        <taxon>Bacteria</taxon>
        <taxon>Pseudomonadati</taxon>
        <taxon>Pseudomonadota</taxon>
        <taxon>Betaproteobacteria</taxon>
        <taxon>Burkholderiales</taxon>
        <taxon>Alcaligenaceae</taxon>
        <taxon>Verticiella</taxon>
    </lineage>
</organism>
<dbReference type="GO" id="GO:0006508">
    <property type="term" value="P:proteolysis"/>
    <property type="evidence" value="ECO:0007669"/>
    <property type="project" value="InterPro"/>
</dbReference>
<keyword evidence="4" id="KW-0732">Signal</keyword>
<dbReference type="PROSITE" id="PS00143">
    <property type="entry name" value="INSULINASE"/>
    <property type="match status" value="1"/>
</dbReference>
<feature type="domain" description="Peptidase M16 N-terminal" evidence="5">
    <location>
        <begin position="71"/>
        <end position="217"/>
    </location>
</feature>
<evidence type="ECO:0000259" key="6">
    <source>
        <dbReference type="Pfam" id="PF05193"/>
    </source>
</evidence>
<dbReference type="InterPro" id="IPR011249">
    <property type="entry name" value="Metalloenz_LuxS/M16"/>
</dbReference>
<dbReference type="GO" id="GO:0046872">
    <property type="term" value="F:metal ion binding"/>
    <property type="evidence" value="ECO:0007669"/>
    <property type="project" value="InterPro"/>
</dbReference>
<dbReference type="Gene3D" id="3.30.830.10">
    <property type="entry name" value="Metalloenzyme, LuxS/M16 peptidase-like"/>
    <property type="match status" value="4"/>
</dbReference>
<protein>
    <submittedName>
        <fullName evidence="7">Insulinase family protein</fullName>
    </submittedName>
</protein>
<feature type="chain" id="PRO_5021939457" evidence="4">
    <location>
        <begin position="31"/>
        <end position="933"/>
    </location>
</feature>
<gene>
    <name evidence="7" type="ORF">FOZ76_09290</name>
</gene>
<evidence type="ECO:0000256" key="1">
    <source>
        <dbReference type="ARBA" id="ARBA00001947"/>
    </source>
</evidence>
<feature type="signal peptide" evidence="4">
    <location>
        <begin position="1"/>
        <end position="30"/>
    </location>
</feature>
<evidence type="ECO:0000256" key="3">
    <source>
        <dbReference type="RuleBase" id="RU004447"/>
    </source>
</evidence>
<dbReference type="InterPro" id="IPR007863">
    <property type="entry name" value="Peptidase_M16_C"/>
</dbReference>
<dbReference type="PANTHER" id="PTHR11851:SF49">
    <property type="entry name" value="MITOCHONDRIAL-PROCESSING PEPTIDASE SUBUNIT ALPHA"/>
    <property type="match status" value="1"/>
</dbReference>
<proteinExistence type="inferred from homology"/>
<feature type="domain" description="Peptidase M16 C-terminal" evidence="6">
    <location>
        <begin position="684"/>
        <end position="862"/>
    </location>
</feature>
<dbReference type="OrthoDB" id="9811314at2"/>
<comment type="similarity">
    <text evidence="2 3">Belongs to the peptidase M16 family.</text>
</comment>
<dbReference type="GO" id="GO:0004222">
    <property type="term" value="F:metalloendopeptidase activity"/>
    <property type="evidence" value="ECO:0007669"/>
    <property type="project" value="InterPro"/>
</dbReference>
<evidence type="ECO:0000313" key="8">
    <source>
        <dbReference type="Proteomes" id="UP000318405"/>
    </source>
</evidence>